<dbReference type="Proteomes" id="UP001432027">
    <property type="component" value="Unassembled WGS sequence"/>
</dbReference>
<accession>A0AAV5T448</accession>
<gene>
    <name evidence="1" type="ORF">PENTCL1PPCAC_12035</name>
</gene>
<feature type="non-terminal residue" evidence="1">
    <location>
        <position position="1"/>
    </location>
</feature>
<reference evidence="1" key="1">
    <citation type="submission" date="2023-10" db="EMBL/GenBank/DDBJ databases">
        <title>Genome assembly of Pristionchus species.</title>
        <authorList>
            <person name="Yoshida K."/>
            <person name="Sommer R.J."/>
        </authorList>
    </citation>
    <scope>NUCLEOTIDE SEQUENCE</scope>
    <source>
        <strain evidence="1">RS0144</strain>
    </source>
</reference>
<organism evidence="1 2">
    <name type="scientific">Pristionchus entomophagus</name>
    <dbReference type="NCBI Taxonomy" id="358040"/>
    <lineage>
        <taxon>Eukaryota</taxon>
        <taxon>Metazoa</taxon>
        <taxon>Ecdysozoa</taxon>
        <taxon>Nematoda</taxon>
        <taxon>Chromadorea</taxon>
        <taxon>Rhabditida</taxon>
        <taxon>Rhabditina</taxon>
        <taxon>Diplogasteromorpha</taxon>
        <taxon>Diplogasteroidea</taxon>
        <taxon>Neodiplogasteridae</taxon>
        <taxon>Pristionchus</taxon>
    </lineage>
</organism>
<feature type="non-terminal residue" evidence="1">
    <location>
        <position position="68"/>
    </location>
</feature>
<keyword evidence="2" id="KW-1185">Reference proteome</keyword>
<evidence type="ECO:0000313" key="2">
    <source>
        <dbReference type="Proteomes" id="UP001432027"/>
    </source>
</evidence>
<protein>
    <submittedName>
        <fullName evidence="1">Uncharacterized protein</fullName>
    </submittedName>
</protein>
<evidence type="ECO:0000313" key="1">
    <source>
        <dbReference type="EMBL" id="GMS89860.1"/>
    </source>
</evidence>
<name>A0AAV5T448_9BILA</name>
<sequence>LSIPTGSGSPLGSRSSMSRPLVHFLDLFLNLPSLPLQLLDFFRESGNARMLGQGRLQLLNLPSQFLDS</sequence>
<proteinExistence type="predicted"/>
<comment type="caution">
    <text evidence="1">The sequence shown here is derived from an EMBL/GenBank/DDBJ whole genome shotgun (WGS) entry which is preliminary data.</text>
</comment>
<dbReference type="AlphaFoldDB" id="A0AAV5T448"/>
<dbReference type="EMBL" id="BTSX01000003">
    <property type="protein sequence ID" value="GMS89860.1"/>
    <property type="molecule type" value="Genomic_DNA"/>
</dbReference>